<dbReference type="PANTHER" id="PTHR45926">
    <property type="entry name" value="OSJNBA0053K19.4 PROTEIN"/>
    <property type="match status" value="1"/>
</dbReference>
<evidence type="ECO:0000256" key="1">
    <source>
        <dbReference type="ARBA" id="ARBA00023117"/>
    </source>
</evidence>
<name>A0A1D1ZZN1_AUXPR</name>
<feature type="compositionally biased region" description="Low complexity" evidence="3">
    <location>
        <begin position="300"/>
        <end position="313"/>
    </location>
</feature>
<evidence type="ECO:0000256" key="2">
    <source>
        <dbReference type="PROSITE-ProRule" id="PRU00035"/>
    </source>
</evidence>
<dbReference type="InterPro" id="IPR001487">
    <property type="entry name" value="Bromodomain"/>
</dbReference>
<dbReference type="Gene3D" id="1.20.920.10">
    <property type="entry name" value="Bromodomain-like"/>
    <property type="match status" value="1"/>
</dbReference>
<feature type="region of interest" description="Disordered" evidence="3">
    <location>
        <begin position="362"/>
        <end position="397"/>
    </location>
</feature>
<dbReference type="Pfam" id="PF00439">
    <property type="entry name" value="Bromodomain"/>
    <property type="match status" value="1"/>
</dbReference>
<feature type="compositionally biased region" description="Low complexity" evidence="3">
    <location>
        <begin position="147"/>
        <end position="160"/>
    </location>
</feature>
<feature type="compositionally biased region" description="Low complexity" evidence="3">
    <location>
        <begin position="272"/>
        <end position="288"/>
    </location>
</feature>
<feature type="region of interest" description="Disordered" evidence="3">
    <location>
        <begin position="121"/>
        <end position="161"/>
    </location>
</feature>
<dbReference type="SUPFAM" id="SSF47370">
    <property type="entry name" value="Bromodomain"/>
    <property type="match status" value="1"/>
</dbReference>
<evidence type="ECO:0000259" key="4">
    <source>
        <dbReference type="PROSITE" id="PS50014"/>
    </source>
</evidence>
<dbReference type="EMBL" id="GDKF01006223">
    <property type="protein sequence ID" value="JAT72399.1"/>
    <property type="molecule type" value="Transcribed_RNA"/>
</dbReference>
<feature type="region of interest" description="Disordered" evidence="3">
    <location>
        <begin position="238"/>
        <end position="330"/>
    </location>
</feature>
<dbReference type="CDD" id="cd04369">
    <property type="entry name" value="Bromodomain"/>
    <property type="match status" value="1"/>
</dbReference>
<dbReference type="PROSITE" id="PS50014">
    <property type="entry name" value="BROMODOMAIN_2"/>
    <property type="match status" value="1"/>
</dbReference>
<evidence type="ECO:0000313" key="5">
    <source>
        <dbReference type="EMBL" id="JAT72399.1"/>
    </source>
</evidence>
<evidence type="ECO:0000256" key="3">
    <source>
        <dbReference type="SAM" id="MobiDB-lite"/>
    </source>
</evidence>
<dbReference type="AlphaFoldDB" id="A0A1D1ZZN1"/>
<gene>
    <name evidence="5" type="ORF">g.29206</name>
</gene>
<feature type="domain" description="Bromo" evidence="4">
    <location>
        <begin position="18"/>
        <end position="88"/>
    </location>
</feature>
<keyword evidence="1 2" id="KW-0103">Bromodomain</keyword>
<sequence length="513" mass="52725">MDPAVTALVTQVLHDTMQQPAAQQHFNHPVDTVQYPDYHLLVKEPADLGSIAARLARGGFSSPSEVAAAVARVWTACRTYNDPASDIVRLAGALEAAFAQAWARTGLPHSMATYVAGGGPGPPGPAGASSPAGAAGGAPRPGPPPARRAAPGKSAGSRAGHPLQRCLTVVEAALERAPASAGLAAIRDRLAPGQRNGWGTVEYKSTAEVLRDLRAASAGPDQPAVVAAWAAEGLGAWAPAPGPTAQGQEAPALGSPTVPSPHSGSEAGPWSAFGAADATTAAPIEADGPPAPPPAHTDSLRTGSLTSSLDLSGVKPGAPGHRGRGKGRAQSLSRCEVCVRQKRGNCGTPLAHKGCLLRPATAAASGSPRTPGGEGLPAPLRNPLSSLKPGKKGRGAGVNAKVLAKEREAMAAARTLQRKREAAAEAALQLREAIALEQEARKFWEEVAEVHARLRQPPETSTQDEAWSPGARFVPATYTADHAAALQPRWDALREAGAYWAHRCAWQPRPCAA</sequence>
<reference evidence="5" key="1">
    <citation type="submission" date="2015-08" db="EMBL/GenBank/DDBJ databases">
        <authorList>
            <person name="Babu N.S."/>
            <person name="Beckwith C.J."/>
            <person name="Beseler K.G."/>
            <person name="Brison A."/>
            <person name="Carone J.V."/>
            <person name="Caskin T.P."/>
            <person name="Diamond M."/>
            <person name="Durham M.E."/>
            <person name="Foxe J.M."/>
            <person name="Go M."/>
            <person name="Henderson B.A."/>
            <person name="Jones I.B."/>
            <person name="McGettigan J.A."/>
            <person name="Micheletti S.J."/>
            <person name="Nasrallah M.E."/>
            <person name="Ortiz D."/>
            <person name="Piller C.R."/>
            <person name="Privatt S.R."/>
            <person name="Schneider S.L."/>
            <person name="Sharp S."/>
            <person name="Smith T.C."/>
            <person name="Stanton J.D."/>
            <person name="Ullery H.E."/>
            <person name="Wilson R.J."/>
            <person name="Serrano M.G."/>
            <person name="Buck G."/>
            <person name="Lee V."/>
            <person name="Wang Y."/>
            <person name="Carvalho R."/>
            <person name="Voegtly L."/>
            <person name="Shi R."/>
            <person name="Duckworth R."/>
            <person name="Johnson A."/>
            <person name="Loviza R."/>
            <person name="Walstead R."/>
            <person name="Shah Z."/>
            <person name="Kiflezghi M."/>
            <person name="Wade K."/>
            <person name="Ball S.L."/>
            <person name="Bradley K.W."/>
            <person name="Asai D.J."/>
            <person name="Bowman C.A."/>
            <person name="Russell D.A."/>
            <person name="Pope W.H."/>
            <person name="Jacobs-Sera D."/>
            <person name="Hendrix R.W."/>
            <person name="Hatfull G.F."/>
        </authorList>
    </citation>
    <scope>NUCLEOTIDE SEQUENCE</scope>
</reference>
<feature type="compositionally biased region" description="Low complexity" evidence="3">
    <location>
        <begin position="238"/>
        <end position="252"/>
    </location>
</feature>
<accession>A0A1D1ZZN1</accession>
<organism evidence="5">
    <name type="scientific">Auxenochlorella protothecoides</name>
    <name type="common">Green microalga</name>
    <name type="synonym">Chlorella protothecoides</name>
    <dbReference type="NCBI Taxonomy" id="3075"/>
    <lineage>
        <taxon>Eukaryota</taxon>
        <taxon>Viridiplantae</taxon>
        <taxon>Chlorophyta</taxon>
        <taxon>core chlorophytes</taxon>
        <taxon>Trebouxiophyceae</taxon>
        <taxon>Chlorellales</taxon>
        <taxon>Chlorellaceae</taxon>
        <taxon>Auxenochlorella</taxon>
    </lineage>
</organism>
<protein>
    <recommendedName>
        <fullName evidence="4">Bromo domain-containing protein</fullName>
    </recommendedName>
</protein>
<dbReference type="SMART" id="SM00297">
    <property type="entry name" value="BROMO"/>
    <property type="match status" value="1"/>
</dbReference>
<proteinExistence type="predicted"/>
<dbReference type="InterPro" id="IPR036427">
    <property type="entry name" value="Bromodomain-like_sf"/>
</dbReference>